<dbReference type="InterPro" id="IPR025747">
    <property type="entry name" value="ThiC-associated_dom"/>
</dbReference>
<feature type="region of interest" description="Disordered" evidence="1">
    <location>
        <begin position="1"/>
        <end position="31"/>
    </location>
</feature>
<dbReference type="AlphaFoldDB" id="T1B8D6"/>
<reference evidence="3" key="1">
    <citation type="submission" date="2013-08" db="EMBL/GenBank/DDBJ databases">
        <authorList>
            <person name="Mendez C."/>
            <person name="Richter M."/>
            <person name="Ferrer M."/>
            <person name="Sanchez J."/>
        </authorList>
    </citation>
    <scope>NUCLEOTIDE SEQUENCE</scope>
</reference>
<feature type="region of interest" description="Disordered" evidence="1">
    <location>
        <begin position="53"/>
        <end position="72"/>
    </location>
</feature>
<dbReference type="Pfam" id="PF13667">
    <property type="entry name" value="ThiC-associated"/>
    <property type="match status" value="1"/>
</dbReference>
<evidence type="ECO:0000256" key="1">
    <source>
        <dbReference type="SAM" id="MobiDB-lite"/>
    </source>
</evidence>
<comment type="caution">
    <text evidence="3">The sequence shown here is derived from an EMBL/GenBank/DDBJ whole genome shotgun (WGS) entry which is preliminary data.</text>
</comment>
<accession>T1B8D6</accession>
<proteinExistence type="predicted"/>
<dbReference type="EMBL" id="AUZX01006218">
    <property type="protein sequence ID" value="EQD64723.1"/>
    <property type="molecule type" value="Genomic_DNA"/>
</dbReference>
<feature type="compositionally biased region" description="Basic and acidic residues" evidence="1">
    <location>
        <begin position="53"/>
        <end position="62"/>
    </location>
</feature>
<reference evidence="3" key="2">
    <citation type="journal article" date="2014" name="ISME J.">
        <title>Microbial stratification in low pH oxic and suboxic macroscopic growths along an acid mine drainage.</title>
        <authorList>
            <person name="Mendez-Garcia C."/>
            <person name="Mesa V."/>
            <person name="Sprenger R.R."/>
            <person name="Richter M."/>
            <person name="Diez M.S."/>
            <person name="Solano J."/>
            <person name="Bargiela R."/>
            <person name="Golyshina O.V."/>
            <person name="Manteca A."/>
            <person name="Ramos J.L."/>
            <person name="Gallego J.R."/>
            <person name="Llorente I."/>
            <person name="Martins Dos Santos V.A."/>
            <person name="Jensen O.N."/>
            <person name="Pelaez A.I."/>
            <person name="Sanchez J."/>
            <person name="Ferrer M."/>
        </authorList>
    </citation>
    <scope>NUCLEOTIDE SEQUENCE</scope>
</reference>
<evidence type="ECO:0000313" key="3">
    <source>
        <dbReference type="EMBL" id="EQD64723.1"/>
    </source>
</evidence>
<name>T1B8D6_9ZZZZ</name>
<feature type="non-terminal residue" evidence="3">
    <location>
        <position position="1"/>
    </location>
</feature>
<evidence type="ECO:0000259" key="2">
    <source>
        <dbReference type="Pfam" id="PF13667"/>
    </source>
</evidence>
<organism evidence="3">
    <name type="scientific">mine drainage metagenome</name>
    <dbReference type="NCBI Taxonomy" id="410659"/>
    <lineage>
        <taxon>unclassified sequences</taxon>
        <taxon>metagenomes</taxon>
        <taxon>ecological metagenomes</taxon>
    </lineage>
</organism>
<protein>
    <submittedName>
        <fullName evidence="3">Thiamine biosynthesis protein ThiC</fullName>
    </submittedName>
</protein>
<gene>
    <name evidence="3" type="ORF">B1A_08731</name>
</gene>
<sequence length="72" mass="7910">RRIALRPASGEPPVTVYDSSGPYTDPDARIDIERGLPPLRNAWIEARGDIERIPGRDARPEDEGLTSAQAEV</sequence>
<feature type="non-terminal residue" evidence="3">
    <location>
        <position position="72"/>
    </location>
</feature>
<feature type="domain" description="ThiC-associated" evidence="2">
    <location>
        <begin position="9"/>
        <end position="51"/>
    </location>
</feature>